<dbReference type="Gene3D" id="3.40.50.1240">
    <property type="entry name" value="Phosphoglycerate mutase-like"/>
    <property type="match status" value="1"/>
</dbReference>
<comment type="caution">
    <text evidence="3">The sequence shown here is derived from an EMBL/GenBank/DDBJ whole genome shotgun (WGS) entry which is preliminary data.</text>
</comment>
<feature type="active site" description="Proton donor/acceptor" evidence="1">
    <location>
        <position position="81"/>
    </location>
</feature>
<dbReference type="InterPro" id="IPR029033">
    <property type="entry name" value="His_PPase_superfam"/>
</dbReference>
<dbReference type="GO" id="GO:0016791">
    <property type="term" value="F:phosphatase activity"/>
    <property type="evidence" value="ECO:0007669"/>
    <property type="project" value="TreeGrafter"/>
</dbReference>
<accession>A0A0J8VPW4</accession>
<dbReference type="SMART" id="SM00855">
    <property type="entry name" value="PGAM"/>
    <property type="match status" value="1"/>
</dbReference>
<evidence type="ECO:0000313" key="3">
    <source>
        <dbReference type="EMBL" id="KMV35493.1"/>
    </source>
</evidence>
<feature type="binding site" evidence="2">
    <location>
        <begin position="7"/>
        <end position="14"/>
    </location>
    <ligand>
        <name>substrate</name>
    </ligand>
</feature>
<protein>
    <recommendedName>
        <fullName evidence="5">Phosphoglycerate mutase</fullName>
    </recommendedName>
</protein>
<proteinExistence type="predicted"/>
<feature type="active site" description="Tele-phosphohistidine intermediate" evidence="1">
    <location>
        <position position="8"/>
    </location>
</feature>
<dbReference type="PANTHER" id="PTHR48100">
    <property type="entry name" value="BROAD-SPECIFICITY PHOSPHATASE YOR283W-RELATED"/>
    <property type="match status" value="1"/>
</dbReference>
<dbReference type="InterPro" id="IPR050275">
    <property type="entry name" value="PGM_Phosphatase"/>
</dbReference>
<dbReference type="PANTHER" id="PTHR48100:SF1">
    <property type="entry name" value="HISTIDINE PHOSPHATASE FAMILY PROTEIN-RELATED"/>
    <property type="match status" value="1"/>
</dbReference>
<sequence>MRFIVVRHAQSEWNERGLLQGQRESGVSARGLAQNEALLDALEGYRIDAVLSSPATRALSTAHAVAQHHAAPLRIDSRLHEQHLGEFQGMMIQDVLRLHPQSGGALLAGDIDAVPAHGESARQAGERLYHALLDYAQALPGETACAVTHGNTLAALLWRLHGAKLADPFSRYSPANGSFSLIEVHNGELSVLSWGHATHLLAAGCL</sequence>
<keyword evidence="4" id="KW-1185">Reference proteome</keyword>
<name>A0A0J8VPW4_9ENTR</name>
<reference evidence="3 4" key="1">
    <citation type="submission" date="2015-06" db="EMBL/GenBank/DDBJ databases">
        <title>Genome sequencing of Cronobacter sp. strain DJ34 isolated from petroleum contaminated sludge of Duliajan Oil Fields, Assam, India.</title>
        <authorList>
            <person name="Pal S."/>
            <person name="Banerjee T.D."/>
            <person name="Roy A."/>
            <person name="Sar P."/>
            <person name="Kazy S.K."/>
        </authorList>
    </citation>
    <scope>NUCLEOTIDE SEQUENCE [LARGE SCALE GENOMIC DNA]</scope>
    <source>
        <strain evidence="3 4">DJ34</strain>
    </source>
</reference>
<dbReference type="InterPro" id="IPR013078">
    <property type="entry name" value="His_Pase_superF_clade-1"/>
</dbReference>
<dbReference type="PATRIC" id="fig|1656095.3.peg.545"/>
<dbReference type="STRING" id="1121863.GCA_000621185_03523"/>
<dbReference type="SUPFAM" id="SSF53254">
    <property type="entry name" value="Phosphoglycerate mutase-like"/>
    <property type="match status" value="1"/>
</dbReference>
<feature type="binding site" evidence="2">
    <location>
        <position position="57"/>
    </location>
    <ligand>
        <name>substrate</name>
    </ligand>
</feature>
<evidence type="ECO:0000256" key="2">
    <source>
        <dbReference type="PIRSR" id="PIRSR613078-2"/>
    </source>
</evidence>
<dbReference type="AlphaFoldDB" id="A0A0J8VPW4"/>
<gene>
    <name evidence="3" type="ORF">ACH50_06210</name>
</gene>
<dbReference type="EMBL" id="LFEJ01000010">
    <property type="protein sequence ID" value="KMV35493.1"/>
    <property type="molecule type" value="Genomic_DNA"/>
</dbReference>
<dbReference type="Pfam" id="PF00300">
    <property type="entry name" value="His_Phos_1"/>
    <property type="match status" value="1"/>
</dbReference>
<dbReference type="GO" id="GO:0005737">
    <property type="term" value="C:cytoplasm"/>
    <property type="evidence" value="ECO:0007669"/>
    <property type="project" value="TreeGrafter"/>
</dbReference>
<organism evidence="3 4">
    <name type="scientific">Franconibacter pulveris</name>
    <dbReference type="NCBI Taxonomy" id="435910"/>
    <lineage>
        <taxon>Bacteria</taxon>
        <taxon>Pseudomonadati</taxon>
        <taxon>Pseudomonadota</taxon>
        <taxon>Gammaproteobacteria</taxon>
        <taxon>Enterobacterales</taxon>
        <taxon>Enterobacteriaceae</taxon>
        <taxon>Franconibacter</taxon>
    </lineage>
</organism>
<dbReference type="CDD" id="cd07067">
    <property type="entry name" value="HP_PGM_like"/>
    <property type="match status" value="1"/>
</dbReference>
<dbReference type="Proteomes" id="UP000037315">
    <property type="component" value="Unassembled WGS sequence"/>
</dbReference>
<dbReference type="RefSeq" id="WP_024556803.1">
    <property type="nucleotide sequence ID" value="NZ_LFEJ01000010.1"/>
</dbReference>
<evidence type="ECO:0000313" key="4">
    <source>
        <dbReference type="Proteomes" id="UP000037315"/>
    </source>
</evidence>
<evidence type="ECO:0008006" key="5">
    <source>
        <dbReference type="Google" id="ProtNLM"/>
    </source>
</evidence>
<evidence type="ECO:0000256" key="1">
    <source>
        <dbReference type="PIRSR" id="PIRSR613078-1"/>
    </source>
</evidence>